<name>A0A0A9FF18_ARUDO</name>
<protein>
    <submittedName>
        <fullName evidence="1">Uncharacterized protein</fullName>
    </submittedName>
</protein>
<accession>A0A0A9FF18</accession>
<dbReference type="EMBL" id="GBRH01189185">
    <property type="protein sequence ID" value="JAE08711.1"/>
    <property type="molecule type" value="Transcribed_RNA"/>
</dbReference>
<evidence type="ECO:0000313" key="1">
    <source>
        <dbReference type="EMBL" id="JAE08711.1"/>
    </source>
</evidence>
<dbReference type="AlphaFoldDB" id="A0A0A9FF18"/>
<reference evidence="1" key="2">
    <citation type="journal article" date="2015" name="Data Brief">
        <title>Shoot transcriptome of the giant reed, Arundo donax.</title>
        <authorList>
            <person name="Barrero R.A."/>
            <person name="Guerrero F.D."/>
            <person name="Moolhuijzen P."/>
            <person name="Goolsby J.A."/>
            <person name="Tidwell J."/>
            <person name="Bellgard S.E."/>
            <person name="Bellgard M.I."/>
        </authorList>
    </citation>
    <scope>NUCLEOTIDE SEQUENCE</scope>
    <source>
        <tissue evidence="1">Shoot tissue taken approximately 20 cm above the soil surface</tissue>
    </source>
</reference>
<proteinExistence type="predicted"/>
<sequence>MSFDKLVVNVVTLVYCQQRRCANSFETGWIYHSIILCRLLF</sequence>
<reference evidence="1" key="1">
    <citation type="submission" date="2014-09" db="EMBL/GenBank/DDBJ databases">
        <authorList>
            <person name="Magalhaes I.L.F."/>
            <person name="Oliveira U."/>
            <person name="Santos F.R."/>
            <person name="Vidigal T.H.D.A."/>
            <person name="Brescovit A.D."/>
            <person name="Santos A.J."/>
        </authorList>
    </citation>
    <scope>NUCLEOTIDE SEQUENCE</scope>
    <source>
        <tissue evidence="1">Shoot tissue taken approximately 20 cm above the soil surface</tissue>
    </source>
</reference>
<organism evidence="1">
    <name type="scientific">Arundo donax</name>
    <name type="common">Giant reed</name>
    <name type="synonym">Donax arundinaceus</name>
    <dbReference type="NCBI Taxonomy" id="35708"/>
    <lineage>
        <taxon>Eukaryota</taxon>
        <taxon>Viridiplantae</taxon>
        <taxon>Streptophyta</taxon>
        <taxon>Embryophyta</taxon>
        <taxon>Tracheophyta</taxon>
        <taxon>Spermatophyta</taxon>
        <taxon>Magnoliopsida</taxon>
        <taxon>Liliopsida</taxon>
        <taxon>Poales</taxon>
        <taxon>Poaceae</taxon>
        <taxon>PACMAD clade</taxon>
        <taxon>Arundinoideae</taxon>
        <taxon>Arundineae</taxon>
        <taxon>Arundo</taxon>
    </lineage>
</organism>